<keyword evidence="1" id="KW-0812">Transmembrane</keyword>
<comment type="caution">
    <text evidence="3">The sequence shown here is derived from an EMBL/GenBank/DDBJ whole genome shotgun (WGS) entry which is preliminary data.</text>
</comment>
<dbReference type="RefSeq" id="WP_106213453.1">
    <property type="nucleotide sequence ID" value="NZ_PVTL01000006.1"/>
</dbReference>
<sequence>MNAFSGGVVELSKKAEGALAGTPAVASATFTVLVTCQVPVVVQTDTAPGDETLATVFSGKVDIGANETIRLDTLRLPVGARCFGVETETGGATRSTVTPSTFADAQPVAAGSPEREQVLTIAAVNTFDAPVRTGALPSTGVGSVGAPALLASLLLLLGGLLLLAGRSAQRRSRAQHS</sequence>
<proteinExistence type="predicted"/>
<evidence type="ECO:0000313" key="4">
    <source>
        <dbReference type="Proteomes" id="UP000237983"/>
    </source>
</evidence>
<keyword evidence="1" id="KW-0472">Membrane</keyword>
<dbReference type="InterPro" id="IPR046022">
    <property type="entry name" value="DUF5979"/>
</dbReference>
<reference evidence="3 4" key="1">
    <citation type="submission" date="2018-03" db="EMBL/GenBank/DDBJ databases">
        <title>Genomic Encyclopedia of Type Strains, Phase III (KMG-III): the genomes of soil and plant-associated and newly described type strains.</title>
        <authorList>
            <person name="Whitman W."/>
        </authorList>
    </citation>
    <scope>NUCLEOTIDE SEQUENCE [LARGE SCALE GENOMIC DNA]</scope>
    <source>
        <strain evidence="3 4">CGMCC 1.12484</strain>
    </source>
</reference>
<keyword evidence="1" id="KW-1133">Transmembrane helix</keyword>
<dbReference type="AlphaFoldDB" id="A0A2T0VBY4"/>
<gene>
    <name evidence="3" type="ORF">B0I08_106292</name>
</gene>
<accession>A0A2T0VBY4</accession>
<evidence type="ECO:0000256" key="1">
    <source>
        <dbReference type="SAM" id="Phobius"/>
    </source>
</evidence>
<organism evidence="3 4">
    <name type="scientific">Glaciihabitans tibetensis</name>
    <dbReference type="NCBI Taxonomy" id="1266600"/>
    <lineage>
        <taxon>Bacteria</taxon>
        <taxon>Bacillati</taxon>
        <taxon>Actinomycetota</taxon>
        <taxon>Actinomycetes</taxon>
        <taxon>Micrococcales</taxon>
        <taxon>Microbacteriaceae</taxon>
        <taxon>Glaciihabitans</taxon>
    </lineage>
</organism>
<evidence type="ECO:0000259" key="2">
    <source>
        <dbReference type="Pfam" id="PF19407"/>
    </source>
</evidence>
<feature type="domain" description="DUF5979" evidence="2">
    <location>
        <begin position="9"/>
        <end position="128"/>
    </location>
</feature>
<keyword evidence="4" id="KW-1185">Reference proteome</keyword>
<dbReference type="EMBL" id="PVTL01000006">
    <property type="protein sequence ID" value="PRY67684.1"/>
    <property type="molecule type" value="Genomic_DNA"/>
</dbReference>
<protein>
    <recommendedName>
        <fullName evidence="2">DUF5979 domain-containing protein</fullName>
    </recommendedName>
</protein>
<feature type="transmembrane region" description="Helical" evidence="1">
    <location>
        <begin position="144"/>
        <end position="164"/>
    </location>
</feature>
<name>A0A2T0VBY4_9MICO</name>
<dbReference type="OrthoDB" id="134475at2"/>
<evidence type="ECO:0000313" key="3">
    <source>
        <dbReference type="EMBL" id="PRY67684.1"/>
    </source>
</evidence>
<dbReference type="Proteomes" id="UP000237983">
    <property type="component" value="Unassembled WGS sequence"/>
</dbReference>
<dbReference type="Pfam" id="PF19407">
    <property type="entry name" value="DUF5979"/>
    <property type="match status" value="1"/>
</dbReference>